<name>A0A423UM66_9ACTN</name>
<evidence type="ECO:0000256" key="4">
    <source>
        <dbReference type="ARBA" id="ARBA00023014"/>
    </source>
</evidence>
<evidence type="ECO:0000313" key="6">
    <source>
        <dbReference type="EMBL" id="MSA93594.1"/>
    </source>
</evidence>
<dbReference type="GO" id="GO:0046872">
    <property type="term" value="F:metal ion binding"/>
    <property type="evidence" value="ECO:0007669"/>
    <property type="project" value="UniProtKB-KW"/>
</dbReference>
<keyword evidence="4" id="KW-0411">Iron-sulfur</keyword>
<sequence>MKLGMAIDLDRCIGCRTCMVVCKNHNAQPEGIWWNRVFTVGSDEHQVATETRGGGFEMAFLPVSCQHCENASCVKVCPTGASYQAADGTVLIDYERCIGCRYCLAACPYGVRQFNWEDPAKTKGVEEDRYCYGYPLDSHDEGRLVYTRDRPQGVAEKCTFCQQYRAEGEKPACVRGCPANARIFGDLDDPASDVSRFLDGRPAVRLQEELGNDPKVFYVQAGTKEKPALVYGEGM</sequence>
<dbReference type="EMBL" id="WKZA01000001">
    <property type="protein sequence ID" value="MSA93594.1"/>
    <property type="molecule type" value="Genomic_DNA"/>
</dbReference>
<dbReference type="EMBL" id="QIBW01000003">
    <property type="protein sequence ID" value="ROT91091.1"/>
    <property type="molecule type" value="Genomic_DNA"/>
</dbReference>
<dbReference type="Pfam" id="PF12797">
    <property type="entry name" value="Fer4_2"/>
    <property type="match status" value="1"/>
</dbReference>
<reference evidence="6 9" key="4">
    <citation type="journal article" date="2019" name="Nat. Med.">
        <title>A library of human gut bacterial isolates paired with longitudinal multiomics data enables mechanistic microbiome research.</title>
        <authorList>
            <person name="Poyet M."/>
            <person name="Groussin M."/>
            <person name="Gibbons S.M."/>
            <person name="Avila-Pacheco J."/>
            <person name="Jiang X."/>
            <person name="Kearney S.M."/>
            <person name="Perrotta A.R."/>
            <person name="Berdy B."/>
            <person name="Zhao S."/>
            <person name="Lieberman T.D."/>
            <person name="Swanson P.K."/>
            <person name="Smith M."/>
            <person name="Roesemann S."/>
            <person name="Alexander J.E."/>
            <person name="Rich S.A."/>
            <person name="Livny J."/>
            <person name="Vlamakis H."/>
            <person name="Clish C."/>
            <person name="Bullock K."/>
            <person name="Deik A."/>
            <person name="Scott J."/>
            <person name="Pierce K.A."/>
            <person name="Xavier R.J."/>
            <person name="Alm E.J."/>
        </authorList>
    </citation>
    <scope>NUCLEOTIDE SEQUENCE [LARGE SCALE GENOMIC DNA]</scope>
    <source>
        <strain evidence="6 9">BIOML-A1</strain>
    </source>
</reference>
<evidence type="ECO:0000256" key="1">
    <source>
        <dbReference type="ARBA" id="ARBA00022485"/>
    </source>
</evidence>
<dbReference type="Proteomes" id="UP000462865">
    <property type="component" value="Unassembled WGS sequence"/>
</dbReference>
<feature type="domain" description="4Fe-4S ferredoxin-type" evidence="5">
    <location>
        <begin position="88"/>
        <end position="117"/>
    </location>
</feature>
<dbReference type="Pfam" id="PF13247">
    <property type="entry name" value="Fer4_11"/>
    <property type="match status" value="2"/>
</dbReference>
<feature type="domain" description="4Fe-4S ferredoxin-type" evidence="5">
    <location>
        <begin position="3"/>
        <end position="32"/>
    </location>
</feature>
<dbReference type="CDD" id="cd10551">
    <property type="entry name" value="PsrB"/>
    <property type="match status" value="1"/>
</dbReference>
<dbReference type="PANTHER" id="PTHR43177:SF3">
    <property type="entry name" value="PROTEIN NRFC HOMOLOG"/>
    <property type="match status" value="1"/>
</dbReference>
<evidence type="ECO:0000313" key="8">
    <source>
        <dbReference type="Proteomes" id="UP000285258"/>
    </source>
</evidence>
<comment type="caution">
    <text evidence="7">The sequence shown here is derived from an EMBL/GenBank/DDBJ whole genome shotgun (WGS) entry which is preliminary data.</text>
</comment>
<evidence type="ECO:0000259" key="5">
    <source>
        <dbReference type="PROSITE" id="PS51379"/>
    </source>
</evidence>
<dbReference type="GO" id="GO:0051539">
    <property type="term" value="F:4 iron, 4 sulfur cluster binding"/>
    <property type="evidence" value="ECO:0007669"/>
    <property type="project" value="UniProtKB-KW"/>
</dbReference>
<dbReference type="AlphaFoldDB" id="A0A423UM66"/>
<dbReference type="PANTHER" id="PTHR43177">
    <property type="entry name" value="PROTEIN NRFC"/>
    <property type="match status" value="1"/>
</dbReference>
<dbReference type="Proteomes" id="UP000285258">
    <property type="component" value="Unassembled WGS sequence"/>
</dbReference>
<dbReference type="PROSITE" id="PS51379">
    <property type="entry name" value="4FE4S_FER_2"/>
    <property type="match status" value="3"/>
</dbReference>
<dbReference type="InterPro" id="IPR050954">
    <property type="entry name" value="ET_IronSulfur_Cluster-Binding"/>
</dbReference>
<reference evidence="8" key="1">
    <citation type="submission" date="2018-05" db="EMBL/GenBank/DDBJ databases">
        <title>Genome Sequencing of selected type strains of the family Eggerthellaceae.</title>
        <authorList>
            <person name="Danylec N."/>
            <person name="Stoll D.A."/>
            <person name="Doetsch A."/>
            <person name="Huch M."/>
        </authorList>
    </citation>
    <scope>NUCLEOTIDE SEQUENCE [LARGE SCALE GENOMIC DNA]</scope>
    <source>
        <strain evidence="8">DSM 27213</strain>
    </source>
</reference>
<dbReference type="PROSITE" id="PS00198">
    <property type="entry name" value="4FE4S_FER_1"/>
    <property type="match status" value="1"/>
</dbReference>
<dbReference type="InterPro" id="IPR017900">
    <property type="entry name" value="4Fe4S_Fe_S_CS"/>
</dbReference>
<evidence type="ECO:0000256" key="3">
    <source>
        <dbReference type="ARBA" id="ARBA00023004"/>
    </source>
</evidence>
<dbReference type="Gene3D" id="3.30.70.20">
    <property type="match status" value="2"/>
</dbReference>
<gene>
    <name evidence="7" type="ORF">DMP12_03555</name>
    <name evidence="6" type="ORF">GKG38_00595</name>
</gene>
<evidence type="ECO:0000313" key="9">
    <source>
        <dbReference type="Proteomes" id="UP000462865"/>
    </source>
</evidence>
<reference evidence="7" key="3">
    <citation type="journal article" date="2019" name="Microbiol. Resour. Announc.">
        <title>Draft Genome Sequences of Type Strains of Gordonibacter faecihominis, Paraeggerthella hongkongensis, Parvibacter caecicola,Slackia equolifaciens, Slackia faecicanis, and Slackia isoflavoniconvertens.</title>
        <authorList>
            <person name="Danylec N."/>
            <person name="Stoll D.A."/>
            <person name="Dotsch A."/>
            <person name="Huch M."/>
        </authorList>
    </citation>
    <scope>NUCLEOTIDE SEQUENCE</scope>
    <source>
        <strain evidence="7">DSM 27213</strain>
    </source>
</reference>
<reference evidence="7" key="2">
    <citation type="journal article" date="2019" name="Int. J. Syst. Evol. Microbiol.">
        <title>Gordonibacter faecihominis is a later heterotypic synonym of Gordonibacter urolithinfaciens.</title>
        <authorList>
            <person name="Danylec N."/>
            <person name="Stoll D.A."/>
            <person name="Huch M."/>
        </authorList>
    </citation>
    <scope>NUCLEOTIDE SEQUENCE</scope>
    <source>
        <strain evidence="7">DSM 27213</strain>
    </source>
</reference>
<proteinExistence type="predicted"/>
<dbReference type="SUPFAM" id="SSF54862">
    <property type="entry name" value="4Fe-4S ferredoxins"/>
    <property type="match status" value="1"/>
</dbReference>
<organism evidence="7 8">
    <name type="scientific">Gordonibacter urolithinfaciens</name>
    <dbReference type="NCBI Taxonomy" id="1335613"/>
    <lineage>
        <taxon>Bacteria</taxon>
        <taxon>Bacillati</taxon>
        <taxon>Actinomycetota</taxon>
        <taxon>Coriobacteriia</taxon>
        <taxon>Eggerthellales</taxon>
        <taxon>Eggerthellaceae</taxon>
        <taxon>Gordonibacter</taxon>
    </lineage>
</organism>
<evidence type="ECO:0000313" key="7">
    <source>
        <dbReference type="EMBL" id="ROT91091.1"/>
    </source>
</evidence>
<accession>A0A423UM66</accession>
<keyword evidence="2" id="KW-0479">Metal-binding</keyword>
<evidence type="ECO:0000256" key="2">
    <source>
        <dbReference type="ARBA" id="ARBA00022723"/>
    </source>
</evidence>
<keyword evidence="3" id="KW-0408">Iron</keyword>
<dbReference type="InterPro" id="IPR017896">
    <property type="entry name" value="4Fe4S_Fe-S-bd"/>
</dbReference>
<feature type="domain" description="4Fe-4S ferredoxin-type" evidence="5">
    <location>
        <begin position="56"/>
        <end position="87"/>
    </location>
</feature>
<keyword evidence="1" id="KW-0004">4Fe-4S</keyword>
<protein>
    <submittedName>
        <fullName evidence="7">4Fe-4S dicluster domain-containing protein</fullName>
    </submittedName>
</protein>